<reference evidence="1 2" key="1">
    <citation type="journal article" date="2018" name="BMC Genomics">
        <title>The genome of Naegleria lovaniensis, the basis for a comparative approach to unravel pathogenicity factors of the human pathogenic amoeba N. fowleri.</title>
        <authorList>
            <person name="Liechti N."/>
            <person name="Schurch N."/>
            <person name="Bruggmann R."/>
            <person name="Wittwer M."/>
        </authorList>
    </citation>
    <scope>NUCLEOTIDE SEQUENCE [LARGE SCALE GENOMIC DNA]</scope>
    <source>
        <strain evidence="1 2">ATCC 30569</strain>
    </source>
</reference>
<dbReference type="GeneID" id="68092651"/>
<sequence>MTRVHHTQPTPKPRKVFKITMYNSDCFTSNAKPLSVELGDKIFGKKSKAARKKKVVNTTNHDDTGLVRVPKRAIKPTPTEVDTSINWREALKDIDPAILDRYYQQRRLREFGSESAQILNRRLEPNYSKFGHWLFLGTCPKELLAHLFTRQDCLTWQAQYRVKQNGVWEKYTRTYYYFKQSMPDLLAGFDWGLKDHPITEMFHNREIRSFYHETVFIVNHDNRVHIHFSQVTQAYCPITDRWEDTA</sequence>
<evidence type="ECO:0000313" key="1">
    <source>
        <dbReference type="EMBL" id="KAG2388750.1"/>
    </source>
</evidence>
<comment type="caution">
    <text evidence="1">The sequence shown here is derived from an EMBL/GenBank/DDBJ whole genome shotgun (WGS) entry which is preliminary data.</text>
</comment>
<gene>
    <name evidence="1" type="ORF">C9374_000189</name>
</gene>
<organism evidence="1 2">
    <name type="scientific">Naegleria lovaniensis</name>
    <name type="common">Amoeba</name>
    <dbReference type="NCBI Taxonomy" id="51637"/>
    <lineage>
        <taxon>Eukaryota</taxon>
        <taxon>Discoba</taxon>
        <taxon>Heterolobosea</taxon>
        <taxon>Tetramitia</taxon>
        <taxon>Eutetramitia</taxon>
        <taxon>Vahlkampfiidae</taxon>
        <taxon>Naegleria</taxon>
    </lineage>
</organism>
<keyword evidence="2" id="KW-1185">Reference proteome</keyword>
<proteinExistence type="predicted"/>
<dbReference type="RefSeq" id="XP_044552742.1">
    <property type="nucleotide sequence ID" value="XM_044691246.1"/>
</dbReference>
<name>A0AA88KMA3_NAELO</name>
<accession>A0AA88KMA3</accession>
<dbReference type="EMBL" id="PYSW02000009">
    <property type="protein sequence ID" value="KAG2388750.1"/>
    <property type="molecule type" value="Genomic_DNA"/>
</dbReference>
<dbReference type="Proteomes" id="UP000816034">
    <property type="component" value="Unassembled WGS sequence"/>
</dbReference>
<evidence type="ECO:0000313" key="2">
    <source>
        <dbReference type="Proteomes" id="UP000816034"/>
    </source>
</evidence>
<protein>
    <submittedName>
        <fullName evidence="1">Uncharacterized protein</fullName>
    </submittedName>
</protein>
<dbReference type="AlphaFoldDB" id="A0AA88KMA3"/>